<proteinExistence type="inferred from homology"/>
<evidence type="ECO:0000256" key="1">
    <source>
        <dbReference type="ARBA" id="ARBA00004141"/>
    </source>
</evidence>
<dbReference type="RefSeq" id="XP_046075848.1">
    <property type="nucleotide sequence ID" value="XM_046215526.1"/>
</dbReference>
<sequence length="234" mass="25522">MDMSGMTMATASTTASAASSAMTSMSSMSSMDMGTGSCKVSMLWNWDTIDTCFISKSWHITSHGMFAGSCIGVILLVMTLEFLRRLSKEYDRYILQRFKREIALDASYKRAQKATGVESSCCVPENDSNTGDKNGTTTTMNNNNPLFCAGAAPTIRFRPTFAQQSIRALLHMVTFAVAYFVMLLAMYYNGYFIICIFIGAYLGGFVFTWESISIASEPTPAGTAATEEVTVCCG</sequence>
<accession>A0AAD4Q4A1</accession>
<keyword evidence="8" id="KW-1185">Reference proteome</keyword>
<dbReference type="Proteomes" id="UP001201262">
    <property type="component" value="Unassembled WGS sequence"/>
</dbReference>
<evidence type="ECO:0000313" key="7">
    <source>
        <dbReference type="EMBL" id="KAH8702472.1"/>
    </source>
</evidence>
<protein>
    <recommendedName>
        <fullName evidence="6">Copper transport protein</fullName>
    </recommendedName>
</protein>
<feature type="transmembrane region" description="Helical" evidence="6">
    <location>
        <begin position="191"/>
        <end position="209"/>
    </location>
</feature>
<comment type="similarity">
    <text evidence="2 6">Belongs to the copper transporter (Ctr) (TC 1.A.56) family. SLC31A subfamily.</text>
</comment>
<dbReference type="PANTHER" id="PTHR12483:SF73">
    <property type="entry name" value="COPPER TRANSPORT PROTEIN CTR3"/>
    <property type="match status" value="1"/>
</dbReference>
<evidence type="ECO:0000256" key="6">
    <source>
        <dbReference type="RuleBase" id="RU367022"/>
    </source>
</evidence>
<keyword evidence="6" id="KW-0406">Ion transport</keyword>
<dbReference type="GO" id="GO:0016020">
    <property type="term" value="C:membrane"/>
    <property type="evidence" value="ECO:0007669"/>
    <property type="project" value="UniProtKB-SubCell"/>
</dbReference>
<feature type="transmembrane region" description="Helical" evidence="6">
    <location>
        <begin position="166"/>
        <end position="185"/>
    </location>
</feature>
<organism evidence="7 8">
    <name type="scientific">Talaromyces proteolyticus</name>
    <dbReference type="NCBI Taxonomy" id="1131652"/>
    <lineage>
        <taxon>Eukaryota</taxon>
        <taxon>Fungi</taxon>
        <taxon>Dikarya</taxon>
        <taxon>Ascomycota</taxon>
        <taxon>Pezizomycotina</taxon>
        <taxon>Eurotiomycetes</taxon>
        <taxon>Eurotiomycetidae</taxon>
        <taxon>Eurotiales</taxon>
        <taxon>Trichocomaceae</taxon>
        <taxon>Talaromyces</taxon>
        <taxon>Talaromyces sect. Bacilispori</taxon>
    </lineage>
</organism>
<dbReference type="PANTHER" id="PTHR12483">
    <property type="entry name" value="SOLUTE CARRIER FAMILY 31 COPPER TRANSPORTERS"/>
    <property type="match status" value="1"/>
</dbReference>
<evidence type="ECO:0000256" key="2">
    <source>
        <dbReference type="ARBA" id="ARBA00006921"/>
    </source>
</evidence>
<keyword evidence="4 6" id="KW-1133">Transmembrane helix</keyword>
<keyword evidence="6" id="KW-0813">Transport</keyword>
<dbReference type="AlphaFoldDB" id="A0AAD4Q4A1"/>
<comment type="subcellular location">
    <subcellularLocation>
        <location evidence="1 6">Membrane</location>
        <topology evidence="1 6">Multi-pass membrane protein</topology>
    </subcellularLocation>
</comment>
<keyword evidence="6" id="KW-0186">Copper</keyword>
<evidence type="ECO:0000256" key="4">
    <source>
        <dbReference type="ARBA" id="ARBA00022989"/>
    </source>
</evidence>
<dbReference type="InterPro" id="IPR007274">
    <property type="entry name" value="Cop_transporter"/>
</dbReference>
<dbReference type="GeneID" id="70245813"/>
<reference evidence="7" key="1">
    <citation type="submission" date="2021-12" db="EMBL/GenBank/DDBJ databases">
        <title>Convergent genome expansion in fungi linked to evolution of root-endophyte symbiosis.</title>
        <authorList>
            <consortium name="DOE Joint Genome Institute"/>
            <person name="Ke Y.-H."/>
            <person name="Bonito G."/>
            <person name="Liao H.-L."/>
            <person name="Looney B."/>
            <person name="Rojas-Flechas A."/>
            <person name="Nash J."/>
            <person name="Hameed K."/>
            <person name="Schadt C."/>
            <person name="Martin F."/>
            <person name="Crous P.W."/>
            <person name="Miettinen O."/>
            <person name="Magnuson J.K."/>
            <person name="Labbe J."/>
            <person name="Jacobson D."/>
            <person name="Doktycz M.J."/>
            <person name="Veneault-Fourrey C."/>
            <person name="Kuo A."/>
            <person name="Mondo S."/>
            <person name="Calhoun S."/>
            <person name="Riley R."/>
            <person name="Ohm R."/>
            <person name="LaButti K."/>
            <person name="Andreopoulos B."/>
            <person name="Pangilinan J."/>
            <person name="Nolan M."/>
            <person name="Tritt A."/>
            <person name="Clum A."/>
            <person name="Lipzen A."/>
            <person name="Daum C."/>
            <person name="Barry K."/>
            <person name="Grigoriev I.V."/>
            <person name="Vilgalys R."/>
        </authorList>
    </citation>
    <scope>NUCLEOTIDE SEQUENCE</scope>
    <source>
        <strain evidence="7">PMI_201</strain>
    </source>
</reference>
<keyword evidence="3 6" id="KW-0812">Transmembrane</keyword>
<keyword evidence="6" id="KW-0187">Copper transport</keyword>
<feature type="transmembrane region" description="Helical" evidence="6">
    <location>
        <begin position="62"/>
        <end position="83"/>
    </location>
</feature>
<gene>
    <name evidence="7" type="ORF">BGW36DRAFT_372919</name>
</gene>
<evidence type="ECO:0000256" key="3">
    <source>
        <dbReference type="ARBA" id="ARBA00022692"/>
    </source>
</evidence>
<dbReference type="EMBL" id="JAJTJA010000003">
    <property type="protein sequence ID" value="KAH8702472.1"/>
    <property type="molecule type" value="Genomic_DNA"/>
</dbReference>
<keyword evidence="5 6" id="KW-0472">Membrane</keyword>
<name>A0AAD4Q4A1_9EURO</name>
<comment type="caution">
    <text evidence="7">The sequence shown here is derived from an EMBL/GenBank/DDBJ whole genome shotgun (WGS) entry which is preliminary data.</text>
</comment>
<dbReference type="Pfam" id="PF04145">
    <property type="entry name" value="Ctr"/>
    <property type="match status" value="1"/>
</dbReference>
<dbReference type="GO" id="GO:0005375">
    <property type="term" value="F:copper ion transmembrane transporter activity"/>
    <property type="evidence" value="ECO:0007669"/>
    <property type="project" value="UniProtKB-UniRule"/>
</dbReference>
<evidence type="ECO:0000313" key="8">
    <source>
        <dbReference type="Proteomes" id="UP001201262"/>
    </source>
</evidence>
<evidence type="ECO:0000256" key="5">
    <source>
        <dbReference type="ARBA" id="ARBA00023136"/>
    </source>
</evidence>